<reference evidence="1" key="1">
    <citation type="journal article" date="2015" name="Nature">
        <title>Complex archaea that bridge the gap between prokaryotes and eukaryotes.</title>
        <authorList>
            <person name="Spang A."/>
            <person name="Saw J.H."/>
            <person name="Jorgensen S.L."/>
            <person name="Zaremba-Niedzwiedzka K."/>
            <person name="Martijn J."/>
            <person name="Lind A.E."/>
            <person name="van Eijk R."/>
            <person name="Schleper C."/>
            <person name="Guy L."/>
            <person name="Ettema T.J."/>
        </authorList>
    </citation>
    <scope>NUCLEOTIDE SEQUENCE</scope>
</reference>
<dbReference type="AlphaFoldDB" id="A0A0F8X0C1"/>
<organism evidence="1">
    <name type="scientific">marine sediment metagenome</name>
    <dbReference type="NCBI Taxonomy" id="412755"/>
    <lineage>
        <taxon>unclassified sequences</taxon>
        <taxon>metagenomes</taxon>
        <taxon>ecological metagenomes</taxon>
    </lineage>
</organism>
<comment type="caution">
    <text evidence="1">The sequence shown here is derived from an EMBL/GenBank/DDBJ whole genome shotgun (WGS) entry which is preliminary data.</text>
</comment>
<gene>
    <name evidence="1" type="ORF">LCGC14_3086590</name>
</gene>
<protein>
    <submittedName>
        <fullName evidence="1">Uncharacterized protein</fullName>
    </submittedName>
</protein>
<sequence>MYRTLAVADTDELLDLGDVSTVGAIVIRAITNNLDIDLDYVSAFDADLTVKVGAVPAVIPYPAGVIRVKNNGAGETPVFEYLIIGLT</sequence>
<name>A0A0F8X0C1_9ZZZZ</name>
<dbReference type="EMBL" id="LAZR01066090">
    <property type="protein sequence ID" value="KKK54255.1"/>
    <property type="molecule type" value="Genomic_DNA"/>
</dbReference>
<evidence type="ECO:0000313" key="1">
    <source>
        <dbReference type="EMBL" id="KKK54255.1"/>
    </source>
</evidence>
<proteinExistence type="predicted"/>
<accession>A0A0F8X0C1</accession>